<name>A0A6G5QF65_9BACT</name>
<organism evidence="3 4">
    <name type="scientific">Campylobacter mucosalis CCUG 21559</name>
    <dbReference type="NCBI Taxonomy" id="1032067"/>
    <lineage>
        <taxon>Bacteria</taxon>
        <taxon>Pseudomonadati</taxon>
        <taxon>Campylobacterota</taxon>
        <taxon>Epsilonproteobacteria</taxon>
        <taxon>Campylobacterales</taxon>
        <taxon>Campylobacteraceae</taxon>
        <taxon>Campylobacter</taxon>
    </lineage>
</organism>
<dbReference type="Pfam" id="PF14691">
    <property type="entry name" value="Fer4_20"/>
    <property type="match status" value="1"/>
</dbReference>
<dbReference type="Pfam" id="PF07992">
    <property type="entry name" value="Pyr_redox_2"/>
    <property type="match status" value="1"/>
</dbReference>
<dbReference type="SUPFAM" id="SSF46548">
    <property type="entry name" value="alpha-helical ferredoxin"/>
    <property type="match status" value="1"/>
</dbReference>
<dbReference type="AlphaFoldDB" id="A0A6G5QF65"/>
<dbReference type="SUPFAM" id="SSF51971">
    <property type="entry name" value="Nucleotide-binding domain"/>
    <property type="match status" value="1"/>
</dbReference>
<evidence type="ECO:0000313" key="3">
    <source>
        <dbReference type="EMBL" id="QCD44239.1"/>
    </source>
</evidence>
<sequence>MQEFVNLGRGEALKRDAFVRICDFKEIYELLDKDVAKEQSSRCIGCANPFCHSKCPLGNFIPFWLRSNASENLEQAFKISNETNPFPEITGRVCPQDRLCEGACTLNDGYGAVMIGPIETFITEEGLKRGYKLICDTPKMDKKVAIIGSGPAGISAATYLLRAGVDVSMYEADDLPGGLLRYGIPGFKLDKSIVDRRFEILKEAGLKIFTNCEVGKDIEFDDVANSHDALFVAIGARKAKKANILNEEALGCFEALDFLTAIQKGVDIGLKDKKILVIGGGDTAMDCVRSAVRCGAKEVLCAYRRDKSSMGGSKKEFINADEEGVKFIFNASPKEVRVNDNGEVVGVIAQKTSLNAKKLDIIKNSEFNIACDIVVFALGFSVLAPKFLVENGVELSESGQIVVDRQFQSKSCGIYAGGDCVSGADLVVSAANDGKMAAKAIISSFL</sequence>
<reference evidence="3 4" key="1">
    <citation type="submission" date="2016-07" db="EMBL/GenBank/DDBJ databases">
        <title>Comparative genomics of the Campylobacter concisus group.</title>
        <authorList>
            <person name="Miller W.G."/>
            <person name="Yee E."/>
            <person name="Chapman M.H."/>
            <person name="Huynh S."/>
            <person name="Bono J.L."/>
            <person name="On S.L.W."/>
            <person name="StLeger J."/>
            <person name="Foster G."/>
            <person name="Parker C.T."/>
        </authorList>
    </citation>
    <scope>NUCLEOTIDE SEQUENCE [LARGE SCALE GENOMIC DNA]</scope>
    <source>
        <strain evidence="3 4">CCUG 21559</strain>
    </source>
</reference>
<dbReference type="PRINTS" id="PR00419">
    <property type="entry name" value="ADXRDTASE"/>
</dbReference>
<dbReference type="GO" id="GO:0004355">
    <property type="term" value="F:glutamate synthase (NADPH) activity"/>
    <property type="evidence" value="ECO:0007669"/>
    <property type="project" value="UniProtKB-EC"/>
</dbReference>
<dbReference type="InterPro" id="IPR009051">
    <property type="entry name" value="Helical_ferredxn"/>
</dbReference>
<evidence type="ECO:0000259" key="2">
    <source>
        <dbReference type="Pfam" id="PF14691"/>
    </source>
</evidence>
<keyword evidence="3" id="KW-0560">Oxidoreductase</keyword>
<gene>
    <name evidence="3" type="primary">gltD</name>
    <name evidence="3" type="ORF">CMUC_0426</name>
</gene>
<dbReference type="EMBL" id="CP012542">
    <property type="protein sequence ID" value="QCD44239.1"/>
    <property type="molecule type" value="Genomic_DNA"/>
</dbReference>
<dbReference type="GO" id="GO:0051536">
    <property type="term" value="F:iron-sulfur cluster binding"/>
    <property type="evidence" value="ECO:0007669"/>
    <property type="project" value="InterPro"/>
</dbReference>
<dbReference type="InterPro" id="IPR036188">
    <property type="entry name" value="FAD/NAD-bd_sf"/>
</dbReference>
<dbReference type="Gene3D" id="3.50.50.60">
    <property type="entry name" value="FAD/NAD(P)-binding domain"/>
    <property type="match status" value="2"/>
</dbReference>
<dbReference type="InterPro" id="IPR023753">
    <property type="entry name" value="FAD/NAD-binding_dom"/>
</dbReference>
<accession>A0A6G5QF65</accession>
<proteinExistence type="predicted"/>
<dbReference type="PANTHER" id="PTHR42783">
    <property type="entry name" value="GLUTAMATE SYNTHASE [NADPH] SMALL CHAIN"/>
    <property type="match status" value="1"/>
</dbReference>
<dbReference type="EC" id="1.4.1.13" evidence="3"/>
<dbReference type="PANTHER" id="PTHR42783:SF3">
    <property type="entry name" value="GLUTAMATE SYNTHASE [NADPH] SMALL CHAIN-RELATED"/>
    <property type="match status" value="1"/>
</dbReference>
<dbReference type="InterPro" id="IPR028261">
    <property type="entry name" value="DPD_II"/>
</dbReference>
<dbReference type="RefSeq" id="WP_171993449.1">
    <property type="nucleotide sequence ID" value="NZ_CP012542.1"/>
</dbReference>
<dbReference type="Proteomes" id="UP000503264">
    <property type="component" value="Chromosome"/>
</dbReference>
<feature type="domain" description="Dihydroprymidine dehydrogenase" evidence="2">
    <location>
        <begin position="21"/>
        <end position="128"/>
    </location>
</feature>
<dbReference type="Gene3D" id="1.10.1060.10">
    <property type="entry name" value="Alpha-helical ferredoxin"/>
    <property type="match status" value="1"/>
</dbReference>
<evidence type="ECO:0000259" key="1">
    <source>
        <dbReference type="Pfam" id="PF07992"/>
    </source>
</evidence>
<feature type="domain" description="FAD/NAD(P)-binding" evidence="1">
    <location>
        <begin position="142"/>
        <end position="434"/>
    </location>
</feature>
<keyword evidence="4" id="KW-1185">Reference proteome</keyword>
<protein>
    <submittedName>
        <fullName evidence="3">Glutamate synthase, small subunit</fullName>
        <ecNumber evidence="3">1.4.1.13</ecNumber>
    </submittedName>
</protein>
<evidence type="ECO:0000313" key="4">
    <source>
        <dbReference type="Proteomes" id="UP000503264"/>
    </source>
</evidence>